<dbReference type="GO" id="GO:0006935">
    <property type="term" value="P:chemotaxis"/>
    <property type="evidence" value="ECO:0007669"/>
    <property type="project" value="UniProtKB-KW"/>
</dbReference>
<dbReference type="RefSeq" id="WP_013460258.1">
    <property type="nucleotide sequence ID" value="NC_014762.1"/>
</dbReference>
<dbReference type="InterPro" id="IPR001543">
    <property type="entry name" value="FliN-like_C"/>
</dbReference>
<keyword evidence="7" id="KW-0472">Membrane</keyword>
<feature type="domain" description="Flagellar motor switch protein FliN-like C-terminal" evidence="8">
    <location>
        <begin position="31"/>
        <end position="100"/>
    </location>
</feature>
<evidence type="ECO:0000256" key="6">
    <source>
        <dbReference type="ARBA" id="ARBA00022779"/>
    </source>
</evidence>
<dbReference type="STRING" id="709032.Sulku_1399"/>
<dbReference type="PANTHER" id="PTHR43484">
    <property type="match status" value="1"/>
</dbReference>
<comment type="similarity">
    <text evidence="2">Belongs to the FliN/MopA/SpaO family.</text>
</comment>
<dbReference type="KEGG" id="sku:Sulku_1399"/>
<dbReference type="eggNOG" id="COG1886">
    <property type="taxonomic scope" value="Bacteria"/>
</dbReference>
<dbReference type="Gene3D" id="2.30.330.10">
    <property type="entry name" value="SpoA-like"/>
    <property type="match status" value="1"/>
</dbReference>
<evidence type="ECO:0000256" key="2">
    <source>
        <dbReference type="ARBA" id="ARBA00009226"/>
    </source>
</evidence>
<evidence type="ECO:0000256" key="3">
    <source>
        <dbReference type="ARBA" id="ARBA00021897"/>
    </source>
</evidence>
<evidence type="ECO:0000256" key="5">
    <source>
        <dbReference type="ARBA" id="ARBA00022500"/>
    </source>
</evidence>
<evidence type="ECO:0000256" key="7">
    <source>
        <dbReference type="ARBA" id="ARBA00023136"/>
    </source>
</evidence>
<reference evidence="9 10" key="1">
    <citation type="journal article" date="2012" name="Stand. Genomic Sci.">
        <title>Complete genome sequence of the sulfur compounds oxidizing chemolithoautotroph Sulfuricurvum kujiense type strain (YK-1(T)).</title>
        <authorList>
            <person name="Han C."/>
            <person name="Kotsyurbenko O."/>
            <person name="Chertkov O."/>
            <person name="Held B."/>
            <person name="Lapidus A."/>
            <person name="Nolan M."/>
            <person name="Lucas S."/>
            <person name="Hammon N."/>
            <person name="Deshpande S."/>
            <person name="Cheng J.F."/>
            <person name="Tapia R."/>
            <person name="Goodwin L.A."/>
            <person name="Pitluck S."/>
            <person name="Liolios K."/>
            <person name="Pagani I."/>
            <person name="Ivanova N."/>
            <person name="Mavromatis K."/>
            <person name="Mikhailova N."/>
            <person name="Pati A."/>
            <person name="Chen A."/>
            <person name="Palaniappan K."/>
            <person name="Land M."/>
            <person name="Hauser L."/>
            <person name="Chang Y.J."/>
            <person name="Jeffries C.D."/>
            <person name="Brambilla E.M."/>
            <person name="Rohde M."/>
            <person name="Spring S."/>
            <person name="Sikorski J."/>
            <person name="Goker M."/>
            <person name="Woyke T."/>
            <person name="Bristow J."/>
            <person name="Eisen J.A."/>
            <person name="Markowitz V."/>
            <person name="Hugenholtz P."/>
            <person name="Kyrpides N.C."/>
            <person name="Klenk H.P."/>
            <person name="Detter J.C."/>
        </authorList>
    </citation>
    <scope>NUCLEOTIDE SEQUENCE [LARGE SCALE GENOMIC DNA]</scope>
    <source>
        <strain evidence="10">ATCC BAA-921 / DSM 16994 / JCM 11577 / YK-1</strain>
    </source>
</reference>
<keyword evidence="6" id="KW-0283">Flagellar rotation</keyword>
<dbReference type="PANTHER" id="PTHR43484:SF1">
    <property type="entry name" value="FLAGELLAR MOTOR SWITCH PROTEIN FLIN"/>
    <property type="match status" value="1"/>
</dbReference>
<sequence>MDETVAAETSLHHEHGFDPEKELSWMDYDGLLDMEVEFVSDLGQTTLTLDEILKLEKGSVIDLGKPAGESVESYVNRRIIGKGEVMVYEKNLAIRINEVLDSSAVLYYLSKERL</sequence>
<dbReference type="Pfam" id="PF01052">
    <property type="entry name" value="FliMN_C"/>
    <property type="match status" value="1"/>
</dbReference>
<evidence type="ECO:0000259" key="8">
    <source>
        <dbReference type="Pfam" id="PF01052"/>
    </source>
</evidence>
<dbReference type="EMBL" id="CP002355">
    <property type="protein sequence ID" value="ADR34061.1"/>
    <property type="molecule type" value="Genomic_DNA"/>
</dbReference>
<dbReference type="PRINTS" id="PR00956">
    <property type="entry name" value="FLGMOTORFLIN"/>
</dbReference>
<dbReference type="GO" id="GO:0071973">
    <property type="term" value="P:bacterial-type flagellum-dependent cell motility"/>
    <property type="evidence" value="ECO:0007669"/>
    <property type="project" value="InterPro"/>
</dbReference>
<name>E4TYS0_SULKY</name>
<dbReference type="OrthoDB" id="5365677at2"/>
<proteinExistence type="inferred from homology"/>
<comment type="subcellular location">
    <subcellularLocation>
        <location evidence="1">Cell membrane</location>
        <topology evidence="1">Peripheral membrane protein</topology>
        <orientation evidence="1">Cytoplasmic side</orientation>
    </subcellularLocation>
</comment>
<evidence type="ECO:0000313" key="10">
    <source>
        <dbReference type="Proteomes" id="UP000008721"/>
    </source>
</evidence>
<organism evidence="9 10">
    <name type="scientific">Sulfuricurvum kujiense (strain ATCC BAA-921 / DSM 16994 / JCM 11577 / YK-1)</name>
    <dbReference type="NCBI Taxonomy" id="709032"/>
    <lineage>
        <taxon>Bacteria</taxon>
        <taxon>Pseudomonadati</taxon>
        <taxon>Campylobacterota</taxon>
        <taxon>Epsilonproteobacteria</taxon>
        <taxon>Campylobacterales</taxon>
        <taxon>Sulfurimonadaceae</taxon>
        <taxon>Sulfuricurvum</taxon>
    </lineage>
</organism>
<evidence type="ECO:0000256" key="4">
    <source>
        <dbReference type="ARBA" id="ARBA00022475"/>
    </source>
</evidence>
<evidence type="ECO:0000256" key="1">
    <source>
        <dbReference type="ARBA" id="ARBA00004413"/>
    </source>
</evidence>
<dbReference type="SUPFAM" id="SSF101801">
    <property type="entry name" value="Surface presentation of antigens (SPOA)"/>
    <property type="match status" value="1"/>
</dbReference>
<dbReference type="GO" id="GO:0003774">
    <property type="term" value="F:cytoskeletal motor activity"/>
    <property type="evidence" value="ECO:0007669"/>
    <property type="project" value="InterPro"/>
</dbReference>
<keyword evidence="10" id="KW-1185">Reference proteome</keyword>
<dbReference type="HOGENOM" id="CLU_097058_4_0_7"/>
<keyword evidence="5" id="KW-0145">Chemotaxis</keyword>
<dbReference type="NCBIfam" id="NF006273">
    <property type="entry name" value="PRK08433.1"/>
    <property type="match status" value="1"/>
</dbReference>
<dbReference type="InterPro" id="IPR051469">
    <property type="entry name" value="FliN/MopA/SpaO"/>
</dbReference>
<dbReference type="GO" id="GO:0005886">
    <property type="term" value="C:plasma membrane"/>
    <property type="evidence" value="ECO:0007669"/>
    <property type="project" value="UniProtKB-SubCell"/>
</dbReference>
<keyword evidence="4" id="KW-1003">Cell membrane</keyword>
<dbReference type="Proteomes" id="UP000008721">
    <property type="component" value="Chromosome"/>
</dbReference>
<dbReference type="GO" id="GO:0009425">
    <property type="term" value="C:bacterial-type flagellum basal body"/>
    <property type="evidence" value="ECO:0007669"/>
    <property type="project" value="InterPro"/>
</dbReference>
<dbReference type="AlphaFoldDB" id="E4TYS0"/>
<dbReference type="InterPro" id="IPR001172">
    <property type="entry name" value="FliN_T3SS_HrcQb"/>
</dbReference>
<evidence type="ECO:0000313" key="9">
    <source>
        <dbReference type="EMBL" id="ADR34061.1"/>
    </source>
</evidence>
<gene>
    <name evidence="9" type="ordered locus">Sulku_1399</name>
</gene>
<protein>
    <recommendedName>
        <fullName evidence="3">Flagellar motor switch protein FliN</fullName>
    </recommendedName>
</protein>
<accession>E4TYS0</accession>
<dbReference type="InterPro" id="IPR036429">
    <property type="entry name" value="SpoA-like_sf"/>
</dbReference>